<dbReference type="PANTHER" id="PTHR35089">
    <property type="entry name" value="CHAPERONE PROTEIN SKP"/>
    <property type="match status" value="1"/>
</dbReference>
<sequence length="169" mass="18512">MKRYALVLLALAAMVALAGCNQPKSGGIAVVNTARVYQESEAGKAGVKHLETLHEEMQNQLNQMQESLQKDQSDDNKRKFQEAFADYQKRMGAEQQQVISVLNENLQKVLDSYREKNGLAVIVGNDNVLSAGPSADVTGNIVAELNKLNITFKRMEAEAPAKPAEAPKQ</sequence>
<feature type="chain" id="PRO_5046580131" evidence="4">
    <location>
        <begin position="19"/>
        <end position="169"/>
    </location>
</feature>
<dbReference type="EMBL" id="VRYY01000367">
    <property type="protein sequence ID" value="MBG3877768.1"/>
    <property type="molecule type" value="Genomic_DNA"/>
</dbReference>
<keyword evidence="2 4" id="KW-0732">Signal</keyword>
<evidence type="ECO:0000256" key="3">
    <source>
        <dbReference type="SAM" id="Coils"/>
    </source>
</evidence>
<organism evidence="5 6">
    <name type="scientific">Nitratidesulfovibrio oxamicus</name>
    <dbReference type="NCBI Taxonomy" id="32016"/>
    <lineage>
        <taxon>Bacteria</taxon>
        <taxon>Pseudomonadati</taxon>
        <taxon>Thermodesulfobacteriota</taxon>
        <taxon>Desulfovibrionia</taxon>
        <taxon>Desulfovibrionales</taxon>
        <taxon>Desulfovibrionaceae</taxon>
        <taxon>Nitratidesulfovibrio</taxon>
    </lineage>
</organism>
<dbReference type="Gene3D" id="3.30.910.20">
    <property type="entry name" value="Skp domain"/>
    <property type="match status" value="1"/>
</dbReference>
<evidence type="ECO:0000256" key="1">
    <source>
        <dbReference type="ARBA" id="ARBA00009091"/>
    </source>
</evidence>
<dbReference type="Pfam" id="PF03938">
    <property type="entry name" value="OmpH"/>
    <property type="match status" value="1"/>
</dbReference>
<evidence type="ECO:0000313" key="5">
    <source>
        <dbReference type="EMBL" id="MBG3877768.1"/>
    </source>
</evidence>
<feature type="signal peptide" evidence="4">
    <location>
        <begin position="1"/>
        <end position="18"/>
    </location>
</feature>
<feature type="coiled-coil region" evidence="3">
    <location>
        <begin position="47"/>
        <end position="74"/>
    </location>
</feature>
<dbReference type="PROSITE" id="PS51257">
    <property type="entry name" value="PROKAR_LIPOPROTEIN"/>
    <property type="match status" value="1"/>
</dbReference>
<evidence type="ECO:0000256" key="2">
    <source>
        <dbReference type="ARBA" id="ARBA00022729"/>
    </source>
</evidence>
<dbReference type="RefSeq" id="WP_196609842.1">
    <property type="nucleotide sequence ID" value="NZ_VRYY01000367.1"/>
</dbReference>
<protein>
    <submittedName>
        <fullName evidence="5">OmpH family outer membrane protein</fullName>
    </submittedName>
</protein>
<dbReference type="SUPFAM" id="SSF111384">
    <property type="entry name" value="OmpH-like"/>
    <property type="match status" value="1"/>
</dbReference>
<comment type="caution">
    <text evidence="5">The sequence shown here is derived from an EMBL/GenBank/DDBJ whole genome shotgun (WGS) entry which is preliminary data.</text>
</comment>
<dbReference type="SMART" id="SM00935">
    <property type="entry name" value="OmpH"/>
    <property type="match status" value="1"/>
</dbReference>
<reference evidence="5 6" key="1">
    <citation type="submission" date="2019-08" db="EMBL/GenBank/DDBJ databases">
        <authorList>
            <person name="Luo N."/>
        </authorList>
    </citation>
    <scope>NUCLEOTIDE SEQUENCE [LARGE SCALE GENOMIC DNA]</scope>
    <source>
        <strain evidence="5 6">NCIMB 9442</strain>
    </source>
</reference>
<dbReference type="Proteomes" id="UP001194469">
    <property type="component" value="Unassembled WGS sequence"/>
</dbReference>
<evidence type="ECO:0000313" key="6">
    <source>
        <dbReference type="Proteomes" id="UP001194469"/>
    </source>
</evidence>
<dbReference type="PANTHER" id="PTHR35089:SF1">
    <property type="entry name" value="CHAPERONE PROTEIN SKP"/>
    <property type="match status" value="1"/>
</dbReference>
<evidence type="ECO:0000256" key="4">
    <source>
        <dbReference type="SAM" id="SignalP"/>
    </source>
</evidence>
<accession>A0ABS0J7R8</accession>
<proteinExistence type="inferred from homology"/>
<dbReference type="InterPro" id="IPR024930">
    <property type="entry name" value="Skp_dom_sf"/>
</dbReference>
<comment type="similarity">
    <text evidence="1">Belongs to the Skp family.</text>
</comment>
<keyword evidence="6" id="KW-1185">Reference proteome</keyword>
<name>A0ABS0J7R8_9BACT</name>
<gene>
    <name evidence="5" type="ORF">FVW20_12285</name>
</gene>
<keyword evidence="3" id="KW-0175">Coiled coil</keyword>
<dbReference type="InterPro" id="IPR005632">
    <property type="entry name" value="Chaperone_Skp"/>
</dbReference>